<gene>
    <name evidence="1" type="ORF">Goshw_003597</name>
</gene>
<organism evidence="1 2">
    <name type="scientific">Gossypium schwendimanii</name>
    <name type="common">Cotton</name>
    <dbReference type="NCBI Taxonomy" id="34291"/>
    <lineage>
        <taxon>Eukaryota</taxon>
        <taxon>Viridiplantae</taxon>
        <taxon>Streptophyta</taxon>
        <taxon>Embryophyta</taxon>
        <taxon>Tracheophyta</taxon>
        <taxon>Spermatophyta</taxon>
        <taxon>Magnoliopsida</taxon>
        <taxon>eudicotyledons</taxon>
        <taxon>Gunneridae</taxon>
        <taxon>Pentapetalae</taxon>
        <taxon>rosids</taxon>
        <taxon>malvids</taxon>
        <taxon>Malvales</taxon>
        <taxon>Malvaceae</taxon>
        <taxon>Malvoideae</taxon>
        <taxon>Gossypium</taxon>
    </lineage>
</organism>
<reference evidence="1 2" key="1">
    <citation type="journal article" date="2019" name="Genome Biol. Evol.">
        <title>Insights into the evolution of the New World diploid cottons (Gossypium, subgenus Houzingenia) based on genome sequencing.</title>
        <authorList>
            <person name="Grover C.E."/>
            <person name="Arick M.A. 2nd"/>
            <person name="Thrash A."/>
            <person name="Conover J.L."/>
            <person name="Sanders W.S."/>
            <person name="Peterson D.G."/>
            <person name="Frelichowski J.E."/>
            <person name="Scheffler J.A."/>
            <person name="Scheffler B.E."/>
            <person name="Wendel J.F."/>
        </authorList>
    </citation>
    <scope>NUCLEOTIDE SEQUENCE [LARGE SCALE GENOMIC DNA]</scope>
    <source>
        <strain evidence="1">1</strain>
        <tissue evidence="1">Leaf</tissue>
    </source>
</reference>
<protein>
    <submittedName>
        <fullName evidence="1">Uncharacterized protein</fullName>
    </submittedName>
</protein>
<keyword evidence="2" id="KW-1185">Reference proteome</keyword>
<evidence type="ECO:0000313" key="2">
    <source>
        <dbReference type="Proteomes" id="UP000593576"/>
    </source>
</evidence>
<name>A0A7J9KQC1_GOSSC</name>
<dbReference type="Proteomes" id="UP000593576">
    <property type="component" value="Unassembled WGS sequence"/>
</dbReference>
<comment type="caution">
    <text evidence="1">The sequence shown here is derived from an EMBL/GenBank/DDBJ whole genome shotgun (WGS) entry which is preliminary data.</text>
</comment>
<proteinExistence type="predicted"/>
<dbReference type="EMBL" id="JABFAF010000002">
    <property type="protein sequence ID" value="MBA0848536.1"/>
    <property type="molecule type" value="Genomic_DNA"/>
</dbReference>
<dbReference type="OrthoDB" id="971512at2759"/>
<sequence>MILSVIRVHLTYSSMGKNKEKSMEMRVASVAVFVTRYIGMIRDAKEDLQHSTSYFHKPRPAWKYESMASNGQRIFSD</sequence>
<evidence type="ECO:0000313" key="1">
    <source>
        <dbReference type="EMBL" id="MBA0848536.1"/>
    </source>
</evidence>
<dbReference type="AlphaFoldDB" id="A0A7J9KQC1"/>
<accession>A0A7J9KQC1</accession>